<comment type="caution">
    <text evidence="8">The sequence shown here is derived from an EMBL/GenBank/DDBJ whole genome shotgun (WGS) entry which is preliminary data.</text>
</comment>
<dbReference type="Proteomes" id="UP001302316">
    <property type="component" value="Unassembled WGS sequence"/>
</dbReference>
<keyword evidence="3 5" id="KW-0687">Ribonucleoprotein</keyword>
<dbReference type="PROSITE" id="PS00963">
    <property type="entry name" value="RIBOSOMAL_S2_2"/>
    <property type="match status" value="1"/>
</dbReference>
<dbReference type="NCBIfam" id="TIGR01011">
    <property type="entry name" value="rpsB_bact"/>
    <property type="match status" value="1"/>
</dbReference>
<dbReference type="Pfam" id="PF00318">
    <property type="entry name" value="Ribosomal_S2"/>
    <property type="match status" value="1"/>
</dbReference>
<organism evidence="8 9">
    <name type="scientific">Natronospira elongata</name>
    <dbReference type="NCBI Taxonomy" id="3110268"/>
    <lineage>
        <taxon>Bacteria</taxon>
        <taxon>Pseudomonadati</taxon>
        <taxon>Pseudomonadota</taxon>
        <taxon>Gammaproteobacteria</taxon>
        <taxon>Natronospirales</taxon>
        <taxon>Natronospiraceae</taxon>
        <taxon>Natronospira</taxon>
    </lineage>
</organism>
<keyword evidence="2 5" id="KW-0689">Ribosomal protein</keyword>
<evidence type="ECO:0000256" key="1">
    <source>
        <dbReference type="ARBA" id="ARBA00006242"/>
    </source>
</evidence>
<dbReference type="PROSITE" id="PS00962">
    <property type="entry name" value="RIBOSOMAL_S2_1"/>
    <property type="match status" value="1"/>
</dbReference>
<feature type="region of interest" description="Disordered" evidence="7">
    <location>
        <begin position="246"/>
        <end position="329"/>
    </location>
</feature>
<dbReference type="Gene3D" id="1.10.287.610">
    <property type="entry name" value="Helix hairpin bin"/>
    <property type="match status" value="1"/>
</dbReference>
<dbReference type="InterPro" id="IPR023591">
    <property type="entry name" value="Ribosomal_uS2_flav_dom_sf"/>
</dbReference>
<accession>A0AAP6MLD7</accession>
<dbReference type="AlphaFoldDB" id="A0AAP6MLD7"/>
<evidence type="ECO:0000256" key="4">
    <source>
        <dbReference type="ARBA" id="ARBA00035256"/>
    </source>
</evidence>
<evidence type="ECO:0000256" key="7">
    <source>
        <dbReference type="SAM" id="MobiDB-lite"/>
    </source>
</evidence>
<dbReference type="HAMAP" id="MF_00291_B">
    <property type="entry name" value="Ribosomal_uS2_B"/>
    <property type="match status" value="1"/>
</dbReference>
<dbReference type="CDD" id="cd01425">
    <property type="entry name" value="RPS2"/>
    <property type="match status" value="1"/>
</dbReference>
<dbReference type="FunFam" id="1.10.287.610:FF:000001">
    <property type="entry name" value="30S ribosomal protein S2"/>
    <property type="match status" value="1"/>
</dbReference>
<feature type="compositionally biased region" description="Basic residues" evidence="7">
    <location>
        <begin position="292"/>
        <end position="329"/>
    </location>
</feature>
<dbReference type="Gene3D" id="3.40.50.10490">
    <property type="entry name" value="Glucose-6-phosphate isomerase like protein, domain 1"/>
    <property type="match status" value="1"/>
</dbReference>
<dbReference type="PANTHER" id="PTHR12534">
    <property type="entry name" value="30S RIBOSOMAL PROTEIN S2 PROKARYOTIC AND ORGANELLAR"/>
    <property type="match status" value="1"/>
</dbReference>
<evidence type="ECO:0000256" key="2">
    <source>
        <dbReference type="ARBA" id="ARBA00022980"/>
    </source>
</evidence>
<dbReference type="PRINTS" id="PR00395">
    <property type="entry name" value="RIBOSOMALS2"/>
</dbReference>
<dbReference type="SUPFAM" id="SSF52313">
    <property type="entry name" value="Ribosomal protein S2"/>
    <property type="match status" value="1"/>
</dbReference>
<dbReference type="InterPro" id="IPR018130">
    <property type="entry name" value="Ribosomal_uS2_CS"/>
</dbReference>
<evidence type="ECO:0000313" key="8">
    <source>
        <dbReference type="EMBL" id="MEA5444387.1"/>
    </source>
</evidence>
<evidence type="ECO:0000313" key="9">
    <source>
        <dbReference type="Proteomes" id="UP001302316"/>
    </source>
</evidence>
<gene>
    <name evidence="5 8" type="primary">rpsB</name>
    <name evidence="8" type="ORF">VCB98_00960</name>
</gene>
<dbReference type="PANTHER" id="PTHR12534:SF0">
    <property type="entry name" value="SMALL RIBOSOMAL SUBUNIT PROTEIN US2M"/>
    <property type="match status" value="1"/>
</dbReference>
<name>A0AAP6MLD7_9GAMM</name>
<reference evidence="8 9" key="1">
    <citation type="submission" date="2023-12" db="EMBL/GenBank/DDBJ databases">
        <title>Whole-genome sequencing of halo(alkali)philic microorganisms from hypersaline lakes.</title>
        <authorList>
            <person name="Sorokin D.Y."/>
            <person name="Merkel A.Y."/>
            <person name="Messina E."/>
            <person name="Yakimov M."/>
        </authorList>
    </citation>
    <scope>NUCLEOTIDE SEQUENCE [LARGE SCALE GENOMIC DNA]</scope>
    <source>
        <strain evidence="8 9">AB-CW1</strain>
    </source>
</reference>
<evidence type="ECO:0000256" key="5">
    <source>
        <dbReference type="HAMAP-Rule" id="MF_00291"/>
    </source>
</evidence>
<evidence type="ECO:0000256" key="6">
    <source>
        <dbReference type="RuleBase" id="RU003631"/>
    </source>
</evidence>
<proteinExistence type="inferred from homology"/>
<dbReference type="InterPro" id="IPR005706">
    <property type="entry name" value="Ribosomal_uS2_bac/mit/plastid"/>
</dbReference>
<protein>
    <recommendedName>
        <fullName evidence="4 5">Small ribosomal subunit protein uS2</fullName>
    </recommendedName>
</protein>
<dbReference type="InterPro" id="IPR001865">
    <property type="entry name" value="Ribosomal_uS2"/>
</dbReference>
<comment type="similarity">
    <text evidence="1 5 6">Belongs to the universal ribosomal protein uS2 family.</text>
</comment>
<dbReference type="EMBL" id="JAYGII010000001">
    <property type="protein sequence ID" value="MEA5444387.1"/>
    <property type="molecule type" value="Genomic_DNA"/>
</dbReference>
<keyword evidence="9" id="KW-1185">Reference proteome</keyword>
<dbReference type="GO" id="GO:0003735">
    <property type="term" value="F:structural constituent of ribosome"/>
    <property type="evidence" value="ECO:0007669"/>
    <property type="project" value="InterPro"/>
</dbReference>
<sequence>MSSVSMRDMLEAGVHFGHQTRFWNPKMKPYIFGERSKIHIINLEKTLPLYQDAINYVSKIAADGGRVMFVGTKRAARETIQKEAERCGMPFVSHRWLGGMLTNFNTVRNSIKRLKDLKEQEEDGTFNVLGKKEVTMLRREMDKLERGFGGIKDMPGLPDVLFIIDVGFEKIAVKEARKLGIPIVAVVDTNNAPDEVDYVIPGNDDAIRAIQLYTRGIADAVIDGKASVPSMAEAAGDDEFVELDEEGKPKAAPAAKKTAKKAAKKKAAKKTAAKADEGESKDESDDQAASKKTAKKAAKKATRKASKKTASKKKATKKAAKKKTTTASE</sequence>
<evidence type="ECO:0000256" key="3">
    <source>
        <dbReference type="ARBA" id="ARBA00023274"/>
    </source>
</evidence>
<dbReference type="GO" id="GO:0022627">
    <property type="term" value="C:cytosolic small ribosomal subunit"/>
    <property type="evidence" value="ECO:0007669"/>
    <property type="project" value="TreeGrafter"/>
</dbReference>
<dbReference type="GO" id="GO:0006412">
    <property type="term" value="P:translation"/>
    <property type="evidence" value="ECO:0007669"/>
    <property type="project" value="UniProtKB-UniRule"/>
</dbReference>
<feature type="compositionally biased region" description="Basic residues" evidence="7">
    <location>
        <begin position="257"/>
        <end position="272"/>
    </location>
</feature>